<dbReference type="AlphaFoldDB" id="A0A9P4S6N2"/>
<sequence length="166" mass="19239">MKSEPDSRIVDGKDVKFSITDLENAKEPEPWTGVRNYAARNNMQAMKKGELALFYHSNTKVPGVAGIMEIVEEATIDKTAFDPENPYYDPKSKREKPAWYCVSVTFRERFPRIISLHELRKHDTLSRMELFSKARLSVSRVTAEEFHFIASLKDMEDEVIDYFPQT</sequence>
<dbReference type="OrthoDB" id="41445at2759"/>
<dbReference type="InterPro" id="IPR052181">
    <property type="entry name" value="5hmC_binding"/>
</dbReference>
<feature type="domain" description="EVE" evidence="5">
    <location>
        <begin position="1"/>
        <end position="151"/>
    </location>
</feature>
<evidence type="ECO:0000256" key="2">
    <source>
        <dbReference type="ARBA" id="ARBA00014654"/>
    </source>
</evidence>
<dbReference type="CDD" id="cd21133">
    <property type="entry name" value="EVE"/>
    <property type="match status" value="1"/>
</dbReference>
<dbReference type="PANTHER" id="PTHR14087:SF7">
    <property type="entry name" value="THYMOCYTE NUCLEAR PROTEIN 1"/>
    <property type="match status" value="1"/>
</dbReference>
<evidence type="ECO:0000259" key="5">
    <source>
        <dbReference type="Pfam" id="PF01878"/>
    </source>
</evidence>
<keyword evidence="3" id="KW-0597">Phosphoprotein</keyword>
<dbReference type="PANTHER" id="PTHR14087">
    <property type="entry name" value="THYMOCYTE NUCLEAR PROTEIN 1"/>
    <property type="match status" value="1"/>
</dbReference>
<evidence type="ECO:0000256" key="3">
    <source>
        <dbReference type="ARBA" id="ARBA00022553"/>
    </source>
</evidence>
<dbReference type="SUPFAM" id="SSF88697">
    <property type="entry name" value="PUA domain-like"/>
    <property type="match status" value="1"/>
</dbReference>
<dbReference type="Pfam" id="PF01878">
    <property type="entry name" value="EVE"/>
    <property type="match status" value="1"/>
</dbReference>
<dbReference type="GO" id="GO:0005634">
    <property type="term" value="C:nucleus"/>
    <property type="evidence" value="ECO:0007669"/>
    <property type="project" value="UniProtKB-SubCell"/>
</dbReference>
<protein>
    <recommendedName>
        <fullName evidence="2">Thymocyte nuclear protein 1</fullName>
    </recommendedName>
</protein>
<proteinExistence type="predicted"/>
<dbReference type="Proteomes" id="UP000799429">
    <property type="component" value="Unassembled WGS sequence"/>
</dbReference>
<dbReference type="InterPro" id="IPR047197">
    <property type="entry name" value="THYN1-like_EVE"/>
</dbReference>
<organism evidence="6 7">
    <name type="scientific">Patellaria atrata CBS 101060</name>
    <dbReference type="NCBI Taxonomy" id="1346257"/>
    <lineage>
        <taxon>Eukaryota</taxon>
        <taxon>Fungi</taxon>
        <taxon>Dikarya</taxon>
        <taxon>Ascomycota</taxon>
        <taxon>Pezizomycotina</taxon>
        <taxon>Dothideomycetes</taxon>
        <taxon>Dothideomycetes incertae sedis</taxon>
        <taxon>Patellariales</taxon>
        <taxon>Patellariaceae</taxon>
        <taxon>Patellaria</taxon>
    </lineage>
</organism>
<dbReference type="InterPro" id="IPR015947">
    <property type="entry name" value="PUA-like_sf"/>
</dbReference>
<dbReference type="FunFam" id="3.10.590.10:FF:000003">
    <property type="entry name" value="Thymocyte nuclear protein 1"/>
    <property type="match status" value="1"/>
</dbReference>
<dbReference type="EMBL" id="MU006101">
    <property type="protein sequence ID" value="KAF2837069.1"/>
    <property type="molecule type" value="Genomic_DNA"/>
</dbReference>
<reference evidence="6" key="1">
    <citation type="journal article" date="2020" name="Stud. Mycol.">
        <title>101 Dothideomycetes genomes: a test case for predicting lifestyles and emergence of pathogens.</title>
        <authorList>
            <person name="Haridas S."/>
            <person name="Albert R."/>
            <person name="Binder M."/>
            <person name="Bloem J."/>
            <person name="Labutti K."/>
            <person name="Salamov A."/>
            <person name="Andreopoulos B."/>
            <person name="Baker S."/>
            <person name="Barry K."/>
            <person name="Bills G."/>
            <person name="Bluhm B."/>
            <person name="Cannon C."/>
            <person name="Castanera R."/>
            <person name="Culley D."/>
            <person name="Daum C."/>
            <person name="Ezra D."/>
            <person name="Gonzalez J."/>
            <person name="Henrissat B."/>
            <person name="Kuo A."/>
            <person name="Liang C."/>
            <person name="Lipzen A."/>
            <person name="Lutzoni F."/>
            <person name="Magnuson J."/>
            <person name="Mondo S."/>
            <person name="Nolan M."/>
            <person name="Ohm R."/>
            <person name="Pangilinan J."/>
            <person name="Park H.-J."/>
            <person name="Ramirez L."/>
            <person name="Alfaro M."/>
            <person name="Sun H."/>
            <person name="Tritt A."/>
            <person name="Yoshinaga Y."/>
            <person name="Zwiers L.-H."/>
            <person name="Turgeon B."/>
            <person name="Goodwin S."/>
            <person name="Spatafora J."/>
            <person name="Crous P."/>
            <person name="Grigoriev I."/>
        </authorList>
    </citation>
    <scope>NUCLEOTIDE SEQUENCE</scope>
    <source>
        <strain evidence="6">CBS 101060</strain>
    </source>
</reference>
<keyword evidence="7" id="KW-1185">Reference proteome</keyword>
<evidence type="ECO:0000313" key="7">
    <source>
        <dbReference type="Proteomes" id="UP000799429"/>
    </source>
</evidence>
<dbReference type="Gene3D" id="3.10.590.10">
    <property type="entry name" value="ph1033 like domains"/>
    <property type="match status" value="1"/>
</dbReference>
<evidence type="ECO:0000256" key="1">
    <source>
        <dbReference type="ARBA" id="ARBA00004123"/>
    </source>
</evidence>
<gene>
    <name evidence="6" type="ORF">M501DRAFT_1006971</name>
</gene>
<accession>A0A9P4S6N2</accession>
<keyword evidence="4" id="KW-0539">Nucleus</keyword>
<evidence type="ECO:0000313" key="6">
    <source>
        <dbReference type="EMBL" id="KAF2837069.1"/>
    </source>
</evidence>
<evidence type="ECO:0000256" key="4">
    <source>
        <dbReference type="ARBA" id="ARBA00023242"/>
    </source>
</evidence>
<comment type="subcellular location">
    <subcellularLocation>
        <location evidence="1">Nucleus</location>
    </subcellularLocation>
</comment>
<name>A0A9P4S6N2_9PEZI</name>
<comment type="caution">
    <text evidence="6">The sequence shown here is derived from an EMBL/GenBank/DDBJ whole genome shotgun (WGS) entry which is preliminary data.</text>
</comment>
<dbReference type="InterPro" id="IPR002740">
    <property type="entry name" value="EVE_domain"/>
</dbReference>